<dbReference type="RefSeq" id="WP_380534154.1">
    <property type="nucleotide sequence ID" value="NZ_JBHFAB010000005.1"/>
</dbReference>
<dbReference type="EMBL" id="JBHFAB010000005">
    <property type="protein sequence ID" value="MFC1416693.1"/>
    <property type="molecule type" value="Genomic_DNA"/>
</dbReference>
<organism evidence="2 3">
    <name type="scientific">Streptacidiphilus cavernicola</name>
    <dbReference type="NCBI Taxonomy" id="3342716"/>
    <lineage>
        <taxon>Bacteria</taxon>
        <taxon>Bacillati</taxon>
        <taxon>Actinomycetota</taxon>
        <taxon>Actinomycetes</taxon>
        <taxon>Kitasatosporales</taxon>
        <taxon>Streptomycetaceae</taxon>
        <taxon>Streptacidiphilus</taxon>
    </lineage>
</organism>
<evidence type="ECO:0000259" key="1">
    <source>
        <dbReference type="PROSITE" id="PS50075"/>
    </source>
</evidence>
<accession>A0ABV6VSQ3</accession>
<dbReference type="Pfam" id="PF00550">
    <property type="entry name" value="PP-binding"/>
    <property type="match status" value="1"/>
</dbReference>
<gene>
    <name evidence="2" type="ORF">ACEZDE_08565</name>
</gene>
<dbReference type="Proteomes" id="UP001592531">
    <property type="component" value="Unassembled WGS sequence"/>
</dbReference>
<feature type="domain" description="Carrier" evidence="1">
    <location>
        <begin position="5"/>
        <end position="85"/>
    </location>
</feature>
<dbReference type="InterPro" id="IPR009081">
    <property type="entry name" value="PP-bd_ACP"/>
</dbReference>
<proteinExistence type="predicted"/>
<reference evidence="2 3" key="1">
    <citation type="submission" date="2024-09" db="EMBL/GenBank/DDBJ databases">
        <authorList>
            <person name="Lee S.D."/>
        </authorList>
    </citation>
    <scope>NUCLEOTIDE SEQUENCE [LARGE SCALE GENOMIC DNA]</scope>
    <source>
        <strain evidence="2 3">N8-3</strain>
    </source>
</reference>
<protein>
    <submittedName>
        <fullName evidence="2">Acyl carrier protein</fullName>
    </submittedName>
</protein>
<sequence length="93" mass="10233">MMNEQQVFDRVRDIIVDVKSATSPVDRAQLTRETALEQPPLSMDSLDFVQFVVGVEESFGIIAQDSDFLGLNTIADSVALILGWDSDGSPRFA</sequence>
<dbReference type="Gene3D" id="1.10.1200.10">
    <property type="entry name" value="ACP-like"/>
    <property type="match status" value="1"/>
</dbReference>
<dbReference type="PROSITE" id="PS50075">
    <property type="entry name" value="CARRIER"/>
    <property type="match status" value="1"/>
</dbReference>
<dbReference type="InterPro" id="IPR036736">
    <property type="entry name" value="ACP-like_sf"/>
</dbReference>
<evidence type="ECO:0000313" key="3">
    <source>
        <dbReference type="Proteomes" id="UP001592531"/>
    </source>
</evidence>
<evidence type="ECO:0000313" key="2">
    <source>
        <dbReference type="EMBL" id="MFC1416693.1"/>
    </source>
</evidence>
<dbReference type="SUPFAM" id="SSF47336">
    <property type="entry name" value="ACP-like"/>
    <property type="match status" value="1"/>
</dbReference>
<name>A0ABV6VSQ3_9ACTN</name>
<keyword evidence="3" id="KW-1185">Reference proteome</keyword>
<comment type="caution">
    <text evidence="2">The sequence shown here is derived from an EMBL/GenBank/DDBJ whole genome shotgun (WGS) entry which is preliminary data.</text>
</comment>